<evidence type="ECO:0000256" key="1">
    <source>
        <dbReference type="SAM" id="MobiDB-lite"/>
    </source>
</evidence>
<dbReference type="CDD" id="cd06558">
    <property type="entry name" value="crotonase-like"/>
    <property type="match status" value="1"/>
</dbReference>
<name>A0A1G7ZG76_9ACTN</name>
<feature type="region of interest" description="Disordered" evidence="1">
    <location>
        <begin position="233"/>
        <end position="277"/>
    </location>
</feature>
<dbReference type="STRING" id="504805.SAMN05421505_11142"/>
<dbReference type="RefSeq" id="WP_093170778.1">
    <property type="nucleotide sequence ID" value="NZ_FNCN01000011.1"/>
</dbReference>
<organism evidence="2 3">
    <name type="scientific">Sinosporangium album</name>
    <dbReference type="NCBI Taxonomy" id="504805"/>
    <lineage>
        <taxon>Bacteria</taxon>
        <taxon>Bacillati</taxon>
        <taxon>Actinomycetota</taxon>
        <taxon>Actinomycetes</taxon>
        <taxon>Streptosporangiales</taxon>
        <taxon>Streptosporangiaceae</taxon>
        <taxon>Sinosporangium</taxon>
    </lineage>
</organism>
<dbReference type="Pfam" id="PF00378">
    <property type="entry name" value="ECH_1"/>
    <property type="match status" value="1"/>
</dbReference>
<proteinExistence type="predicted"/>
<sequence>MDLGTPNLRFERRGPIAWCTVDNPTQRNALSTAMYRGLGRAVQGVARDPRLEALVITGVDDVFIVGGDPASHGSDDAPPGDGDLPFSLLHQGDVPVVVAINGHCQASGLWLAVLADVAVVSERARFRLPELRLGVAAPWSAALLPPVIGLARTKELALTSRSFSAAEAYAMGLVARVVPHDDLHDEAERTAYELLEAAPGARAAWKRAVHTHIEPVDERSVAASISTTEAEEGFAAFAERRPPSWSRGVGREKDRRGSNGRLGEHLDGGADGRRTPA</sequence>
<reference evidence="2 3" key="1">
    <citation type="submission" date="2016-10" db="EMBL/GenBank/DDBJ databases">
        <authorList>
            <person name="de Groot N.N."/>
        </authorList>
    </citation>
    <scope>NUCLEOTIDE SEQUENCE [LARGE SCALE GENOMIC DNA]</scope>
    <source>
        <strain evidence="2 3">CPCC 201354</strain>
    </source>
</reference>
<dbReference type="PANTHER" id="PTHR11941:SF54">
    <property type="entry name" value="ENOYL-COA HYDRATASE, MITOCHONDRIAL"/>
    <property type="match status" value="1"/>
</dbReference>
<protein>
    <submittedName>
        <fullName evidence="2">Enoyl-CoA hydratase/carnithine racemase</fullName>
    </submittedName>
</protein>
<accession>A0A1G7ZG76</accession>
<dbReference type="GO" id="GO:0006635">
    <property type="term" value="P:fatty acid beta-oxidation"/>
    <property type="evidence" value="ECO:0007669"/>
    <property type="project" value="TreeGrafter"/>
</dbReference>
<feature type="compositionally biased region" description="Basic and acidic residues" evidence="1">
    <location>
        <begin position="249"/>
        <end position="277"/>
    </location>
</feature>
<evidence type="ECO:0000313" key="2">
    <source>
        <dbReference type="EMBL" id="SDH07684.1"/>
    </source>
</evidence>
<dbReference type="Proteomes" id="UP000198923">
    <property type="component" value="Unassembled WGS sequence"/>
</dbReference>
<evidence type="ECO:0000313" key="3">
    <source>
        <dbReference type="Proteomes" id="UP000198923"/>
    </source>
</evidence>
<dbReference type="AlphaFoldDB" id="A0A1G7ZG76"/>
<dbReference type="Gene3D" id="3.90.226.10">
    <property type="entry name" value="2-enoyl-CoA Hydratase, Chain A, domain 1"/>
    <property type="match status" value="1"/>
</dbReference>
<dbReference type="InterPro" id="IPR029045">
    <property type="entry name" value="ClpP/crotonase-like_dom_sf"/>
</dbReference>
<dbReference type="InterPro" id="IPR001753">
    <property type="entry name" value="Enoyl-CoA_hydra/iso"/>
</dbReference>
<dbReference type="EMBL" id="FNCN01000011">
    <property type="protein sequence ID" value="SDH07684.1"/>
    <property type="molecule type" value="Genomic_DNA"/>
</dbReference>
<dbReference type="PANTHER" id="PTHR11941">
    <property type="entry name" value="ENOYL-COA HYDRATASE-RELATED"/>
    <property type="match status" value="1"/>
</dbReference>
<dbReference type="SUPFAM" id="SSF52096">
    <property type="entry name" value="ClpP/crotonase"/>
    <property type="match status" value="1"/>
</dbReference>
<dbReference type="OrthoDB" id="7209855at2"/>
<keyword evidence="3" id="KW-1185">Reference proteome</keyword>
<dbReference type="GO" id="GO:0003824">
    <property type="term" value="F:catalytic activity"/>
    <property type="evidence" value="ECO:0007669"/>
    <property type="project" value="UniProtKB-ARBA"/>
</dbReference>
<gene>
    <name evidence="2" type="ORF">SAMN05421505_11142</name>
</gene>